<sequence length="152" mass="16312">MAASTRPHASTSTSPMPTTVRRGCWARSRHPCSKTSNAASSLPNSQPAMPMPAMKSSKFIAIPRVYPSLSHPLVLVLVCLLGQLAIATAQPELSLPFGVGVGKSRFMNFATGKTPRNIQVFIIKNITEDVPVGESLATFRAEDKDSPSYNLT</sequence>
<evidence type="ECO:0000256" key="1">
    <source>
        <dbReference type="SAM" id="MobiDB-lite"/>
    </source>
</evidence>
<dbReference type="WBParaSite" id="Pan_g23727.t1">
    <property type="protein sequence ID" value="Pan_g23727.t1"/>
    <property type="gene ID" value="Pan_g23727"/>
</dbReference>
<reference evidence="2" key="1">
    <citation type="journal article" date="2013" name="Genetics">
        <title>The draft genome and transcriptome of Panagrellus redivivus are shaped by the harsh demands of a free-living lifestyle.</title>
        <authorList>
            <person name="Srinivasan J."/>
            <person name="Dillman A.R."/>
            <person name="Macchietto M.G."/>
            <person name="Heikkinen L."/>
            <person name="Lakso M."/>
            <person name="Fracchia K.M."/>
            <person name="Antoshechkin I."/>
            <person name="Mortazavi A."/>
            <person name="Wong G."/>
            <person name="Sternberg P.W."/>
        </authorList>
    </citation>
    <scope>NUCLEOTIDE SEQUENCE [LARGE SCALE GENOMIC DNA]</scope>
    <source>
        <strain evidence="2">MT8872</strain>
    </source>
</reference>
<evidence type="ECO:0000313" key="3">
    <source>
        <dbReference type="WBParaSite" id="Pan_g23727.t1"/>
    </source>
</evidence>
<evidence type="ECO:0000313" key="2">
    <source>
        <dbReference type="Proteomes" id="UP000492821"/>
    </source>
</evidence>
<feature type="compositionally biased region" description="Polar residues" evidence="1">
    <location>
        <begin position="33"/>
        <end position="47"/>
    </location>
</feature>
<feature type="region of interest" description="Disordered" evidence="1">
    <location>
        <begin position="1"/>
        <end position="48"/>
    </location>
</feature>
<reference evidence="3" key="2">
    <citation type="submission" date="2020-10" db="UniProtKB">
        <authorList>
            <consortium name="WormBaseParasite"/>
        </authorList>
    </citation>
    <scope>IDENTIFICATION</scope>
</reference>
<feature type="compositionally biased region" description="Polar residues" evidence="1">
    <location>
        <begin position="7"/>
        <end position="17"/>
    </location>
</feature>
<accession>A0A7E4VQA2</accession>
<dbReference type="AlphaFoldDB" id="A0A7E4VQA2"/>
<name>A0A7E4VQA2_PANRE</name>
<dbReference type="Proteomes" id="UP000492821">
    <property type="component" value="Unassembled WGS sequence"/>
</dbReference>
<protein>
    <submittedName>
        <fullName evidence="3">MSP domain-containing protein</fullName>
    </submittedName>
</protein>
<proteinExistence type="predicted"/>
<organism evidence="2 3">
    <name type="scientific">Panagrellus redivivus</name>
    <name type="common">Microworm</name>
    <dbReference type="NCBI Taxonomy" id="6233"/>
    <lineage>
        <taxon>Eukaryota</taxon>
        <taxon>Metazoa</taxon>
        <taxon>Ecdysozoa</taxon>
        <taxon>Nematoda</taxon>
        <taxon>Chromadorea</taxon>
        <taxon>Rhabditida</taxon>
        <taxon>Tylenchina</taxon>
        <taxon>Panagrolaimomorpha</taxon>
        <taxon>Panagrolaimoidea</taxon>
        <taxon>Panagrolaimidae</taxon>
        <taxon>Panagrellus</taxon>
    </lineage>
</organism>
<keyword evidence="2" id="KW-1185">Reference proteome</keyword>